<evidence type="ECO:0000313" key="2">
    <source>
        <dbReference type="Proteomes" id="UP001224890"/>
    </source>
</evidence>
<accession>A0AAJ0F154</accession>
<protein>
    <submittedName>
        <fullName evidence="1">Uncharacterized protein</fullName>
    </submittedName>
</protein>
<gene>
    <name evidence="1" type="ORF">BDP55DRAFT_430799</name>
</gene>
<evidence type="ECO:0000313" key="1">
    <source>
        <dbReference type="EMBL" id="KAK1689157.1"/>
    </source>
</evidence>
<proteinExistence type="predicted"/>
<dbReference type="RefSeq" id="XP_060432852.1">
    <property type="nucleotide sequence ID" value="XM_060567524.1"/>
</dbReference>
<sequence length="231" mass="26946">MVEIKLNLVFEDTKTSIHVIRQRAYMSRTTFFKKHTPFSSKHDIFQLHTPYTSTPAAMSKFKCLPVDIHLAIMERLKPEEIQPWIRASPDALRCYSAFSFRILKKYIRAIGLISDLQTKVSDYELQSVEIYDTSDPSADPEFGVTSETTSLGWPTTQITMLALLRLFVEARAHRPKVDRLHSSLWWDATLDQQLWEDECKLNSTFVDLFKRSPRNHTTEMFMAMFEDFIPT</sequence>
<organism evidence="1 2">
    <name type="scientific">Colletotrichum godetiae</name>
    <dbReference type="NCBI Taxonomy" id="1209918"/>
    <lineage>
        <taxon>Eukaryota</taxon>
        <taxon>Fungi</taxon>
        <taxon>Dikarya</taxon>
        <taxon>Ascomycota</taxon>
        <taxon>Pezizomycotina</taxon>
        <taxon>Sordariomycetes</taxon>
        <taxon>Hypocreomycetidae</taxon>
        <taxon>Glomerellales</taxon>
        <taxon>Glomerellaceae</taxon>
        <taxon>Colletotrichum</taxon>
        <taxon>Colletotrichum acutatum species complex</taxon>
    </lineage>
</organism>
<dbReference type="GeneID" id="85452050"/>
<name>A0AAJ0F154_9PEZI</name>
<comment type="caution">
    <text evidence="1">The sequence shown here is derived from an EMBL/GenBank/DDBJ whole genome shotgun (WGS) entry which is preliminary data.</text>
</comment>
<reference evidence="1" key="1">
    <citation type="submission" date="2021-06" db="EMBL/GenBank/DDBJ databases">
        <title>Comparative genomics, transcriptomics and evolutionary studies reveal genomic signatures of adaptation to plant cell wall in hemibiotrophic fungi.</title>
        <authorList>
            <consortium name="DOE Joint Genome Institute"/>
            <person name="Baroncelli R."/>
            <person name="Diaz J.F."/>
            <person name="Benocci T."/>
            <person name="Peng M."/>
            <person name="Battaglia E."/>
            <person name="Haridas S."/>
            <person name="Andreopoulos W."/>
            <person name="Labutti K."/>
            <person name="Pangilinan J."/>
            <person name="Floch G.L."/>
            <person name="Makela M.R."/>
            <person name="Henrissat B."/>
            <person name="Grigoriev I.V."/>
            <person name="Crouch J.A."/>
            <person name="De Vries R.P."/>
            <person name="Sukno S.A."/>
            <person name="Thon M.R."/>
        </authorList>
    </citation>
    <scope>NUCLEOTIDE SEQUENCE</scope>
    <source>
        <strain evidence="1">CBS 193.32</strain>
    </source>
</reference>
<keyword evidence="2" id="KW-1185">Reference proteome</keyword>
<dbReference type="Proteomes" id="UP001224890">
    <property type="component" value="Unassembled WGS sequence"/>
</dbReference>
<dbReference type="AlphaFoldDB" id="A0AAJ0F154"/>
<dbReference type="EMBL" id="JAHMHR010000009">
    <property type="protein sequence ID" value="KAK1689157.1"/>
    <property type="molecule type" value="Genomic_DNA"/>
</dbReference>